<evidence type="ECO:0000256" key="4">
    <source>
        <dbReference type="PIRSR" id="PIRSR005739-1"/>
    </source>
</evidence>
<evidence type="ECO:0000259" key="5">
    <source>
        <dbReference type="Pfam" id="PF00891"/>
    </source>
</evidence>
<dbReference type="Pfam" id="PF08100">
    <property type="entry name" value="Dimerisation"/>
    <property type="match status" value="1"/>
</dbReference>
<dbReference type="OrthoDB" id="3804952at2"/>
<evidence type="ECO:0000256" key="2">
    <source>
        <dbReference type="ARBA" id="ARBA00022679"/>
    </source>
</evidence>
<dbReference type="Gene3D" id="1.10.10.10">
    <property type="entry name" value="Winged helix-like DNA-binding domain superfamily/Winged helix DNA-binding domain"/>
    <property type="match status" value="1"/>
</dbReference>
<dbReference type="PANTHER" id="PTHR43712">
    <property type="entry name" value="PUTATIVE (AFU_ORTHOLOGUE AFUA_4G14580)-RELATED"/>
    <property type="match status" value="1"/>
</dbReference>
<sequence>MTTADIDDANELLLLGHAAITAKVLSLVAEVGVADHFDGAPVTVEWLAERTAAEPSALRSFLRVLAGHDVVRELPDGRFELTERGTLLRSDHPKSLRSILSLHKVLFLPLDRADHTLFTGQSSFELVHGTPQFEYYRKNPELGALFNAGMADLSNCERDDVLRCYDFSPYRRIVDVAGGDGTLLCAVLGQHPEATGIVFEQDHVTAETEKNRARHGLQDRLEVVAGDFFAEVVAGGDLYLLKSIIHDWPTPEAEKILRRCREAMPVGARLVLFERVLFPDNAYGLAKTFDVMMRTLFAGAERTVDEFAELFANCGLEFVGTTPVGGSLHAVEAVRAD</sequence>
<name>A0A263D233_9PSEU</name>
<protein>
    <submittedName>
        <fullName evidence="7">Methyltransferase</fullName>
    </submittedName>
</protein>
<proteinExistence type="predicted"/>
<accession>A0A263D233</accession>
<dbReference type="InterPro" id="IPR001077">
    <property type="entry name" value="COMT_C"/>
</dbReference>
<dbReference type="InterPro" id="IPR036388">
    <property type="entry name" value="WH-like_DNA-bd_sf"/>
</dbReference>
<keyword evidence="1 7" id="KW-0489">Methyltransferase</keyword>
<dbReference type="InterPro" id="IPR012967">
    <property type="entry name" value="COMT_dimerisation"/>
</dbReference>
<dbReference type="InterPro" id="IPR016461">
    <property type="entry name" value="COMT-like"/>
</dbReference>
<feature type="active site" description="Proton acceptor" evidence="4">
    <location>
        <position position="246"/>
    </location>
</feature>
<dbReference type="Gene3D" id="1.10.287.1350">
    <property type="match status" value="1"/>
</dbReference>
<dbReference type="Gene3D" id="3.40.50.150">
    <property type="entry name" value="Vaccinia Virus protein VP39"/>
    <property type="match status" value="1"/>
</dbReference>
<dbReference type="PIRSF" id="PIRSF005739">
    <property type="entry name" value="O-mtase"/>
    <property type="match status" value="1"/>
</dbReference>
<feature type="domain" description="O-methyltransferase dimerisation" evidence="6">
    <location>
        <begin position="18"/>
        <end position="88"/>
    </location>
</feature>
<evidence type="ECO:0000256" key="3">
    <source>
        <dbReference type="ARBA" id="ARBA00022691"/>
    </source>
</evidence>
<organism evidence="7 8">
    <name type="scientific">Amycolatopsis antarctica</name>
    <dbReference type="NCBI Taxonomy" id="1854586"/>
    <lineage>
        <taxon>Bacteria</taxon>
        <taxon>Bacillati</taxon>
        <taxon>Actinomycetota</taxon>
        <taxon>Actinomycetes</taxon>
        <taxon>Pseudonocardiales</taxon>
        <taxon>Pseudonocardiaceae</taxon>
        <taxon>Amycolatopsis</taxon>
    </lineage>
</organism>
<evidence type="ECO:0000259" key="6">
    <source>
        <dbReference type="Pfam" id="PF08100"/>
    </source>
</evidence>
<dbReference type="SUPFAM" id="SSF46785">
    <property type="entry name" value="Winged helix' DNA-binding domain"/>
    <property type="match status" value="1"/>
</dbReference>
<dbReference type="PANTHER" id="PTHR43712:SF2">
    <property type="entry name" value="O-METHYLTRANSFERASE CICE"/>
    <property type="match status" value="1"/>
</dbReference>
<dbReference type="Pfam" id="PF00891">
    <property type="entry name" value="Methyltransf_2"/>
    <property type="match status" value="1"/>
</dbReference>
<reference evidence="7 8" key="1">
    <citation type="submission" date="2017-07" db="EMBL/GenBank/DDBJ databases">
        <title>Amycolatopsis antarcticus sp. nov., isolated from the surface of an Antarcticus brown macroalga.</title>
        <authorList>
            <person name="Wang J."/>
            <person name="Leiva S."/>
            <person name="Huang J."/>
            <person name="Huang Y."/>
        </authorList>
    </citation>
    <scope>NUCLEOTIDE SEQUENCE [LARGE SCALE GENOMIC DNA]</scope>
    <source>
        <strain evidence="7 8">AU-G6</strain>
    </source>
</reference>
<gene>
    <name evidence="7" type="ORF">CFN78_16495</name>
</gene>
<dbReference type="PROSITE" id="PS51683">
    <property type="entry name" value="SAM_OMT_II"/>
    <property type="match status" value="1"/>
</dbReference>
<dbReference type="InParanoid" id="A0A263D233"/>
<keyword evidence="2 7" id="KW-0808">Transferase</keyword>
<comment type="caution">
    <text evidence="7">The sequence shown here is derived from an EMBL/GenBank/DDBJ whole genome shotgun (WGS) entry which is preliminary data.</text>
</comment>
<dbReference type="RefSeq" id="WP_094863709.1">
    <property type="nucleotide sequence ID" value="NZ_NKYE01000009.1"/>
</dbReference>
<dbReference type="InterPro" id="IPR029063">
    <property type="entry name" value="SAM-dependent_MTases_sf"/>
</dbReference>
<dbReference type="AlphaFoldDB" id="A0A263D233"/>
<feature type="domain" description="O-methyltransferase C-terminal" evidence="5">
    <location>
        <begin position="121"/>
        <end position="315"/>
    </location>
</feature>
<keyword evidence="8" id="KW-1185">Reference proteome</keyword>
<dbReference type="GO" id="GO:0032259">
    <property type="term" value="P:methylation"/>
    <property type="evidence" value="ECO:0007669"/>
    <property type="project" value="UniProtKB-KW"/>
</dbReference>
<evidence type="ECO:0000313" key="7">
    <source>
        <dbReference type="EMBL" id="OZM72138.1"/>
    </source>
</evidence>
<dbReference type="Proteomes" id="UP000242444">
    <property type="component" value="Unassembled WGS sequence"/>
</dbReference>
<dbReference type="GO" id="GO:0046983">
    <property type="term" value="F:protein dimerization activity"/>
    <property type="evidence" value="ECO:0007669"/>
    <property type="project" value="InterPro"/>
</dbReference>
<dbReference type="GO" id="GO:0008171">
    <property type="term" value="F:O-methyltransferase activity"/>
    <property type="evidence" value="ECO:0007669"/>
    <property type="project" value="InterPro"/>
</dbReference>
<evidence type="ECO:0000313" key="8">
    <source>
        <dbReference type="Proteomes" id="UP000242444"/>
    </source>
</evidence>
<dbReference type="SUPFAM" id="SSF53335">
    <property type="entry name" value="S-adenosyl-L-methionine-dependent methyltransferases"/>
    <property type="match status" value="1"/>
</dbReference>
<evidence type="ECO:0000256" key="1">
    <source>
        <dbReference type="ARBA" id="ARBA00022603"/>
    </source>
</evidence>
<dbReference type="InterPro" id="IPR036390">
    <property type="entry name" value="WH_DNA-bd_sf"/>
</dbReference>
<dbReference type="CDD" id="cd02440">
    <property type="entry name" value="AdoMet_MTases"/>
    <property type="match status" value="1"/>
</dbReference>
<dbReference type="EMBL" id="NKYE01000009">
    <property type="protein sequence ID" value="OZM72138.1"/>
    <property type="molecule type" value="Genomic_DNA"/>
</dbReference>
<keyword evidence="3" id="KW-0949">S-adenosyl-L-methionine</keyword>